<proteinExistence type="predicted"/>
<comment type="caution">
    <text evidence="1">The sequence shown here is derived from an EMBL/GenBank/DDBJ whole genome shotgun (WGS) entry which is preliminary data.</text>
</comment>
<sequence length="208" mass="24286">MRRNARQAVLKQYAHFKIIKERFFGFLSSGIDHKCLTFCNQPILQILAFLESPIATVNTFLEDLIRLQVVLFDLFTIDDKTLRLHYFDYLRKLLPDRKFYESMQAKIDKIMQHDQAFSEDALETEPANKNLESESKLSGLDVTEGTSDKITIKDKQIRVPKSFRTMNLQRRSSLKEADVSEKSLYQEESLKGNKILLVHHKSTKPFKL</sequence>
<evidence type="ECO:0000313" key="2">
    <source>
        <dbReference type="Proteomes" id="UP000649328"/>
    </source>
</evidence>
<protein>
    <submittedName>
        <fullName evidence="1">Uncharacterized protein</fullName>
    </submittedName>
</protein>
<reference evidence="1" key="1">
    <citation type="submission" date="2020-10" db="EMBL/GenBank/DDBJ databases">
        <title>The Whole-Genome Sequence of Metschnikowia persimmonesis, a Novel Endophytic Yeast Species Isolated from Medicinal Plant Diospyros kaki Thumb.</title>
        <authorList>
            <person name="Rahmat E."/>
            <person name="Kang Y."/>
        </authorList>
    </citation>
    <scope>NUCLEOTIDE SEQUENCE</scope>
    <source>
        <strain evidence="1">KIOM G15050</strain>
    </source>
</reference>
<evidence type="ECO:0000313" key="1">
    <source>
        <dbReference type="EMBL" id="KAF8002348.1"/>
    </source>
</evidence>
<organism evidence="1 2">
    <name type="scientific">Metschnikowia pulcherrima</name>
    <dbReference type="NCBI Taxonomy" id="27326"/>
    <lineage>
        <taxon>Eukaryota</taxon>
        <taxon>Fungi</taxon>
        <taxon>Dikarya</taxon>
        <taxon>Ascomycota</taxon>
        <taxon>Saccharomycotina</taxon>
        <taxon>Pichiomycetes</taxon>
        <taxon>Metschnikowiaceae</taxon>
        <taxon>Metschnikowia</taxon>
    </lineage>
</organism>
<gene>
    <name evidence="1" type="ORF">HF325_003313</name>
</gene>
<dbReference type="EMBL" id="JACBPP010000004">
    <property type="protein sequence ID" value="KAF8002348.1"/>
    <property type="molecule type" value="Genomic_DNA"/>
</dbReference>
<name>A0A8H7GV88_9ASCO</name>
<keyword evidence="2" id="KW-1185">Reference proteome</keyword>
<accession>A0A8H7GV88</accession>
<dbReference type="AlphaFoldDB" id="A0A8H7GV88"/>
<dbReference type="Proteomes" id="UP000649328">
    <property type="component" value="Unassembled WGS sequence"/>
</dbReference>
<dbReference type="OrthoDB" id="4025768at2759"/>